<dbReference type="Pfam" id="PF08282">
    <property type="entry name" value="Hydrolase_3"/>
    <property type="match status" value="1"/>
</dbReference>
<proteinExistence type="predicted"/>
<accession>A0A3L8PQK2</accession>
<dbReference type="EMBL" id="QZEI01000203">
    <property type="protein sequence ID" value="RLV57657.1"/>
    <property type="molecule type" value="Genomic_DNA"/>
</dbReference>
<dbReference type="AlphaFoldDB" id="A0A3L8PQK2"/>
<dbReference type="InterPro" id="IPR023214">
    <property type="entry name" value="HAD_sf"/>
</dbReference>
<comment type="caution">
    <text evidence="1">The sequence shown here is derived from an EMBL/GenBank/DDBJ whole genome shotgun (WGS) entry which is preliminary data.</text>
</comment>
<dbReference type="Proteomes" id="UP000281474">
    <property type="component" value="Unassembled WGS sequence"/>
</dbReference>
<protein>
    <recommendedName>
        <fullName evidence="3">HAD-IIB family hydrolase</fullName>
    </recommendedName>
</protein>
<reference evidence="1 2" key="1">
    <citation type="submission" date="2018-09" db="EMBL/GenBank/DDBJ databases">
        <title>Phylogeny of the Shewanellaceae, and recommendation for two new genera, Pseudoshewanella and Parashewanella.</title>
        <authorList>
            <person name="Wang G."/>
        </authorList>
    </citation>
    <scope>NUCLEOTIDE SEQUENCE [LARGE SCALE GENOMIC DNA]</scope>
    <source>
        <strain evidence="1 2">C51</strain>
    </source>
</reference>
<name>A0A3L8PQK2_9GAMM</name>
<evidence type="ECO:0000313" key="2">
    <source>
        <dbReference type="Proteomes" id="UP000281474"/>
    </source>
</evidence>
<gene>
    <name evidence="1" type="ORF">D5018_21405</name>
</gene>
<organism evidence="1 2">
    <name type="scientific">Parashewanella curva</name>
    <dbReference type="NCBI Taxonomy" id="2338552"/>
    <lineage>
        <taxon>Bacteria</taxon>
        <taxon>Pseudomonadati</taxon>
        <taxon>Pseudomonadota</taxon>
        <taxon>Gammaproteobacteria</taxon>
        <taxon>Alteromonadales</taxon>
        <taxon>Shewanellaceae</taxon>
        <taxon>Parashewanella</taxon>
    </lineage>
</organism>
<dbReference type="OrthoDB" id="9792518at2"/>
<evidence type="ECO:0000313" key="1">
    <source>
        <dbReference type="EMBL" id="RLV57657.1"/>
    </source>
</evidence>
<evidence type="ECO:0008006" key="3">
    <source>
        <dbReference type="Google" id="ProtNLM"/>
    </source>
</evidence>
<dbReference type="SUPFAM" id="SSF56784">
    <property type="entry name" value="HAD-like"/>
    <property type="match status" value="1"/>
</dbReference>
<keyword evidence="2" id="KW-1185">Reference proteome</keyword>
<dbReference type="Gene3D" id="3.40.50.1000">
    <property type="entry name" value="HAD superfamily/HAD-like"/>
    <property type="match status" value="1"/>
</dbReference>
<dbReference type="InterPro" id="IPR036412">
    <property type="entry name" value="HAD-like_sf"/>
</dbReference>
<sequence length="138" mass="15548">MYAKTGSIRTLVVKIRLREIWDHDCPDDPETAVRNDRNSHLSGCEYFFDEKGNLEFFNLLPSDNEGKVSFMLQVAAEHGVKPAECLFVGDGKNDIFLAQKVGVSVAFNAQKELEEIATHKIKQPRGQENLLSILNVIK</sequence>